<dbReference type="RefSeq" id="WP_142607887.1">
    <property type="nucleotide sequence ID" value="NZ_VDGG01000027.1"/>
</dbReference>
<gene>
    <name evidence="1" type="ORF">FG383_13330</name>
</gene>
<dbReference type="OrthoDB" id="2736337at2"/>
<protein>
    <submittedName>
        <fullName evidence="1">Uncharacterized protein</fullName>
    </submittedName>
</protein>
<sequence length="64" mass="7284">MPHQKLTIVPVKLHPVSENSLPFTPLDSLFPSICTIKTAHAEISFYSGVDERIIQTVMRELRHL</sequence>
<keyword evidence="2" id="KW-1185">Reference proteome</keyword>
<reference evidence="1 2" key="1">
    <citation type="submission" date="2019-05" db="EMBL/GenBank/DDBJ databases">
        <title>Psychrobacillus vulpis sp. nov., a new species isolated from feces of a red fox that inhabits in The Tablas de Daimiel Natural Park, Albacete, Spain.</title>
        <authorList>
            <person name="Rodriguez M."/>
            <person name="Reina J.C."/>
            <person name="Bejar V."/>
            <person name="Llamas I."/>
        </authorList>
    </citation>
    <scope>NUCLEOTIDE SEQUENCE [LARGE SCALE GENOMIC DNA]</scope>
    <source>
        <strain evidence="1 2">NHI-2</strain>
    </source>
</reference>
<organism evidence="1 2">
    <name type="scientific">Psychrobacillus soli</name>
    <dbReference type="NCBI Taxonomy" id="1543965"/>
    <lineage>
        <taxon>Bacteria</taxon>
        <taxon>Bacillati</taxon>
        <taxon>Bacillota</taxon>
        <taxon>Bacilli</taxon>
        <taxon>Bacillales</taxon>
        <taxon>Bacillaceae</taxon>
        <taxon>Psychrobacillus</taxon>
    </lineage>
</organism>
<accession>A0A544T5I4</accession>
<proteinExistence type="predicted"/>
<comment type="caution">
    <text evidence="1">The sequence shown here is derived from an EMBL/GenBank/DDBJ whole genome shotgun (WGS) entry which is preliminary data.</text>
</comment>
<dbReference type="Proteomes" id="UP000318937">
    <property type="component" value="Unassembled WGS sequence"/>
</dbReference>
<dbReference type="EMBL" id="VDGG01000027">
    <property type="protein sequence ID" value="TQR12724.1"/>
    <property type="molecule type" value="Genomic_DNA"/>
</dbReference>
<evidence type="ECO:0000313" key="2">
    <source>
        <dbReference type="Proteomes" id="UP000318937"/>
    </source>
</evidence>
<name>A0A544T5I4_9BACI</name>
<evidence type="ECO:0000313" key="1">
    <source>
        <dbReference type="EMBL" id="TQR12724.1"/>
    </source>
</evidence>
<dbReference type="AlphaFoldDB" id="A0A544T5I4"/>